<name>A0A3M7M1U4_9PLEO</name>
<gene>
    <name evidence="3" type="ORF">GMOD_00008156</name>
</gene>
<dbReference type="Gene3D" id="2.10.70.110">
    <property type="match status" value="1"/>
</dbReference>
<evidence type="ECO:0000313" key="3">
    <source>
        <dbReference type="EMBL" id="RMZ68451.1"/>
    </source>
</evidence>
<feature type="chain" id="PRO_5017952805" description="ToxB-like N-terminal ascomycota domain-containing protein" evidence="1">
    <location>
        <begin position="24"/>
        <end position="89"/>
    </location>
</feature>
<dbReference type="OrthoDB" id="4842089at2759"/>
<feature type="signal peptide" evidence="1">
    <location>
        <begin position="1"/>
        <end position="23"/>
    </location>
</feature>
<dbReference type="Pfam" id="PF18224">
    <property type="entry name" value="ToxB_N"/>
    <property type="match status" value="1"/>
</dbReference>
<accession>A0A3M7M1U4</accession>
<protein>
    <recommendedName>
        <fullName evidence="2">ToxB-like N-terminal ascomycota domain-containing protein</fullName>
    </recommendedName>
</protein>
<reference evidence="3 4" key="1">
    <citation type="journal article" date="2014" name="PLoS ONE">
        <title>De novo Genome Assembly of the Fungal Plant Pathogen Pyrenophora semeniperda.</title>
        <authorList>
            <person name="Soliai M.M."/>
            <person name="Meyer S.E."/>
            <person name="Udall J.A."/>
            <person name="Elzinga D.E."/>
            <person name="Hermansen R.A."/>
            <person name="Bodily P.M."/>
            <person name="Hart A.A."/>
            <person name="Coleman C.E."/>
        </authorList>
    </citation>
    <scope>NUCLEOTIDE SEQUENCE [LARGE SCALE GENOMIC DNA]</scope>
    <source>
        <strain evidence="3 4">CCB06</strain>
        <tissue evidence="3">Mycelium</tissue>
    </source>
</reference>
<feature type="domain" description="ToxB-like N-terminal ascomycota" evidence="2">
    <location>
        <begin position="25"/>
        <end position="83"/>
    </location>
</feature>
<dbReference type="AlphaFoldDB" id="A0A3M7M1U4"/>
<dbReference type="EMBL" id="KE747816">
    <property type="protein sequence ID" value="RMZ68451.1"/>
    <property type="molecule type" value="Genomic_DNA"/>
</dbReference>
<evidence type="ECO:0000313" key="4">
    <source>
        <dbReference type="Proteomes" id="UP000265663"/>
    </source>
</evidence>
<sequence>MAPIFQTVMLLAVAILPSALVSANCVANILNINGAVIGTGCVPAGGSLTIPVSGGDHSYLIQASTSCGLGLTSTQRFINGESVASGGRC</sequence>
<keyword evidence="1" id="KW-0732">Signal</keyword>
<evidence type="ECO:0000259" key="2">
    <source>
        <dbReference type="Pfam" id="PF18224"/>
    </source>
</evidence>
<keyword evidence="4" id="KW-1185">Reference proteome</keyword>
<evidence type="ECO:0000256" key="1">
    <source>
        <dbReference type="SAM" id="SignalP"/>
    </source>
</evidence>
<dbReference type="InterPro" id="IPR041450">
    <property type="entry name" value="ToxB-like_N_ascomy"/>
</dbReference>
<organism evidence="3 4">
    <name type="scientific">Pyrenophora seminiperda CCB06</name>
    <dbReference type="NCBI Taxonomy" id="1302712"/>
    <lineage>
        <taxon>Eukaryota</taxon>
        <taxon>Fungi</taxon>
        <taxon>Dikarya</taxon>
        <taxon>Ascomycota</taxon>
        <taxon>Pezizomycotina</taxon>
        <taxon>Dothideomycetes</taxon>
        <taxon>Pleosporomycetidae</taxon>
        <taxon>Pleosporales</taxon>
        <taxon>Pleosporineae</taxon>
        <taxon>Pleosporaceae</taxon>
        <taxon>Pyrenophora</taxon>
    </lineage>
</organism>
<proteinExistence type="predicted"/>
<dbReference type="Proteomes" id="UP000265663">
    <property type="component" value="Unassembled WGS sequence"/>
</dbReference>